<organism evidence="2 3">
    <name type="scientific">Shimazuella alba</name>
    <dbReference type="NCBI Taxonomy" id="2690964"/>
    <lineage>
        <taxon>Bacteria</taxon>
        <taxon>Bacillati</taxon>
        <taxon>Bacillota</taxon>
        <taxon>Bacilli</taxon>
        <taxon>Bacillales</taxon>
        <taxon>Thermoactinomycetaceae</taxon>
        <taxon>Shimazuella</taxon>
    </lineage>
</organism>
<proteinExistence type="predicted"/>
<name>A0A6I4VX26_9BACL</name>
<comment type="caution">
    <text evidence="2">The sequence shown here is derived from an EMBL/GenBank/DDBJ whole genome shotgun (WGS) entry which is preliminary data.</text>
</comment>
<feature type="transmembrane region" description="Helical" evidence="1">
    <location>
        <begin position="39"/>
        <end position="60"/>
    </location>
</feature>
<dbReference type="AlphaFoldDB" id="A0A6I4VX26"/>
<dbReference type="Proteomes" id="UP000430692">
    <property type="component" value="Unassembled WGS sequence"/>
</dbReference>
<keyword evidence="1" id="KW-0812">Transmembrane</keyword>
<reference evidence="2 3" key="1">
    <citation type="submission" date="2019-12" db="EMBL/GenBank/DDBJ databases">
        <title>Whole-genome analyses of novel actinobacteria.</title>
        <authorList>
            <person name="Sahin N."/>
            <person name="Saygin H."/>
        </authorList>
    </citation>
    <scope>NUCLEOTIDE SEQUENCE [LARGE SCALE GENOMIC DNA]</scope>
    <source>
        <strain evidence="2 3">KC615</strain>
    </source>
</reference>
<gene>
    <name evidence="2" type="ORF">GSM42_12025</name>
</gene>
<feature type="transmembrane region" description="Helical" evidence="1">
    <location>
        <begin position="89"/>
        <end position="112"/>
    </location>
</feature>
<sequence length="113" mass="12975">MILIVRGVFSHSFILISMYTRSERIIPTSCRSPHLELPMWLFSLVAFIVVTSFLGAYQLGEYSNALTKKMERMRKSKNAVPKRMKKQKLWLDSGKVLLLLVCAGTLLIYASYE</sequence>
<evidence type="ECO:0000313" key="2">
    <source>
        <dbReference type="EMBL" id="MXQ54426.1"/>
    </source>
</evidence>
<keyword evidence="3" id="KW-1185">Reference proteome</keyword>
<protein>
    <submittedName>
        <fullName evidence="2">Uncharacterized protein</fullName>
    </submittedName>
</protein>
<dbReference type="RefSeq" id="WP_160801784.1">
    <property type="nucleotide sequence ID" value="NZ_WUUL01000007.1"/>
</dbReference>
<keyword evidence="1" id="KW-1133">Transmembrane helix</keyword>
<evidence type="ECO:0000256" key="1">
    <source>
        <dbReference type="SAM" id="Phobius"/>
    </source>
</evidence>
<dbReference type="EMBL" id="WUUL01000007">
    <property type="protein sequence ID" value="MXQ54426.1"/>
    <property type="molecule type" value="Genomic_DNA"/>
</dbReference>
<evidence type="ECO:0000313" key="3">
    <source>
        <dbReference type="Proteomes" id="UP000430692"/>
    </source>
</evidence>
<keyword evidence="1" id="KW-0472">Membrane</keyword>
<accession>A0A6I4VX26</accession>